<reference evidence="3 4" key="2">
    <citation type="submission" date="2016-08" db="EMBL/GenBank/DDBJ databases">
        <title>Orenia metallireducens sp. nov. strain Z6, a Novel Metal-reducing Firmicute from the Deep Subsurface.</title>
        <authorList>
            <person name="Maxim B.I."/>
            <person name="Kenneth K."/>
            <person name="Flynn T.M."/>
            <person name="Oloughlin E.J."/>
            <person name="Locke R.A."/>
            <person name="Weber J.R."/>
            <person name="Egan S.M."/>
            <person name="Mackie R.I."/>
            <person name="Cann I.K."/>
        </authorList>
    </citation>
    <scope>NUCLEOTIDE SEQUENCE [LARGE SCALE GENOMIC DNA]</scope>
    <source>
        <strain evidence="3 4">Z6</strain>
    </source>
</reference>
<dbReference type="Pfam" id="PF02517">
    <property type="entry name" value="Rce1-like"/>
    <property type="match status" value="1"/>
</dbReference>
<feature type="transmembrane region" description="Helical" evidence="1">
    <location>
        <begin position="29"/>
        <end position="47"/>
    </location>
</feature>
<reference evidence="4" key="1">
    <citation type="submission" date="2016-07" db="EMBL/GenBank/DDBJ databases">
        <authorList>
            <person name="Florea S."/>
            <person name="Webb J.S."/>
            <person name="Jaromczyk J."/>
            <person name="Schardl C.L."/>
        </authorList>
    </citation>
    <scope>NUCLEOTIDE SEQUENCE [LARGE SCALE GENOMIC DNA]</scope>
    <source>
        <strain evidence="4">Z6</strain>
    </source>
</reference>
<keyword evidence="4" id="KW-1185">Reference proteome</keyword>
<dbReference type="Proteomes" id="UP000093514">
    <property type="component" value="Unassembled WGS sequence"/>
</dbReference>
<name>A0A1C0ABP3_9FIRM</name>
<proteinExistence type="predicted"/>
<dbReference type="AlphaFoldDB" id="A0A1C0ABP3"/>
<organism evidence="3 4">
    <name type="scientific">Orenia metallireducens</name>
    <dbReference type="NCBI Taxonomy" id="1413210"/>
    <lineage>
        <taxon>Bacteria</taxon>
        <taxon>Bacillati</taxon>
        <taxon>Bacillota</taxon>
        <taxon>Clostridia</taxon>
        <taxon>Halanaerobiales</taxon>
        <taxon>Halobacteroidaceae</taxon>
        <taxon>Orenia</taxon>
    </lineage>
</organism>
<evidence type="ECO:0000313" key="4">
    <source>
        <dbReference type="Proteomes" id="UP000093514"/>
    </source>
</evidence>
<protein>
    <submittedName>
        <fullName evidence="3">CAAX protease</fullName>
    </submittedName>
</protein>
<feature type="transmembrane region" description="Helical" evidence="1">
    <location>
        <begin position="94"/>
        <end position="115"/>
    </location>
</feature>
<keyword evidence="1" id="KW-0472">Membrane</keyword>
<feature type="domain" description="CAAX prenyl protease 2/Lysostaphin resistance protein A-like" evidence="2">
    <location>
        <begin position="143"/>
        <end position="229"/>
    </location>
</feature>
<feature type="transmembrane region" description="Helical" evidence="1">
    <location>
        <begin position="173"/>
        <end position="188"/>
    </location>
</feature>
<keyword evidence="1" id="KW-0812">Transmembrane</keyword>
<dbReference type="InterPro" id="IPR003675">
    <property type="entry name" value="Rce1/LyrA-like_dom"/>
</dbReference>
<feature type="transmembrane region" description="Helical" evidence="1">
    <location>
        <begin position="195"/>
        <end position="212"/>
    </location>
</feature>
<keyword evidence="3" id="KW-0645">Protease</keyword>
<accession>A0A1C0ABP3</accession>
<evidence type="ECO:0000256" key="1">
    <source>
        <dbReference type="SAM" id="Phobius"/>
    </source>
</evidence>
<dbReference type="GO" id="GO:0006508">
    <property type="term" value="P:proteolysis"/>
    <property type="evidence" value="ECO:0007669"/>
    <property type="project" value="UniProtKB-KW"/>
</dbReference>
<dbReference type="EMBL" id="LWDV01000007">
    <property type="protein sequence ID" value="OCL27802.1"/>
    <property type="molecule type" value="Genomic_DNA"/>
</dbReference>
<dbReference type="GO" id="GO:0004175">
    <property type="term" value="F:endopeptidase activity"/>
    <property type="evidence" value="ECO:0007669"/>
    <property type="project" value="UniProtKB-ARBA"/>
</dbReference>
<feature type="transmembrane region" description="Helical" evidence="1">
    <location>
        <begin position="218"/>
        <end position="237"/>
    </location>
</feature>
<evidence type="ECO:0000259" key="2">
    <source>
        <dbReference type="Pfam" id="PF02517"/>
    </source>
</evidence>
<comment type="caution">
    <text evidence="3">The sequence shown here is derived from an EMBL/GenBank/DDBJ whole genome shotgun (WGS) entry which is preliminary data.</text>
</comment>
<dbReference type="RefSeq" id="WP_068715913.1">
    <property type="nucleotide sequence ID" value="NZ_LWDV01000007.1"/>
</dbReference>
<sequence length="244" mass="28950">MSKEKDQSTENNEHQNKYLYLKEIIKAQSIWYLINFLILFFQLYVYFDIPYINNFYIMIFKFIGSSFFISFLLYYTTMVYDLSFQEIGINFDNFIGNIKLGLQLSSFFLLGIIIIHLSDNNLKINSIINIHGGKDFRLSIIYFMILFICYLIPAFSKELLYRGFVYYHFKKEYGIIVGFILSTLYYALSYLDLRVITIVIHILVGVITTYLYEKTDSLVTSVIFQATYQASLSLYLFSFDKWPF</sequence>
<feature type="transmembrane region" description="Helical" evidence="1">
    <location>
        <begin position="136"/>
        <end position="153"/>
    </location>
</feature>
<dbReference type="OrthoDB" id="2111916at2"/>
<evidence type="ECO:0000313" key="3">
    <source>
        <dbReference type="EMBL" id="OCL27802.1"/>
    </source>
</evidence>
<feature type="transmembrane region" description="Helical" evidence="1">
    <location>
        <begin position="54"/>
        <end position="74"/>
    </location>
</feature>
<keyword evidence="3" id="KW-0378">Hydrolase</keyword>
<gene>
    <name evidence="3" type="ORF">U472_04420</name>
</gene>
<dbReference type="GO" id="GO:0080120">
    <property type="term" value="P:CAAX-box protein maturation"/>
    <property type="evidence" value="ECO:0007669"/>
    <property type="project" value="UniProtKB-ARBA"/>
</dbReference>
<keyword evidence="1" id="KW-1133">Transmembrane helix</keyword>